<dbReference type="Gene3D" id="2.160.10.10">
    <property type="entry name" value="Hexapeptide repeat proteins"/>
    <property type="match status" value="1"/>
</dbReference>
<accession>X1TNM3</accession>
<evidence type="ECO:0000313" key="7">
    <source>
        <dbReference type="EMBL" id="GAI92951.1"/>
    </source>
</evidence>
<name>X1TNM3_9ZZZZ</name>
<proteinExistence type="predicted"/>
<gene>
    <name evidence="7" type="ORF">S12H4_32761</name>
</gene>
<dbReference type="AlphaFoldDB" id="X1TNM3"/>
<keyword evidence="2" id="KW-0441">Lipid A biosynthesis</keyword>
<dbReference type="Pfam" id="PF13720">
    <property type="entry name" value="Acetyltransf_11"/>
    <property type="match status" value="1"/>
</dbReference>
<evidence type="ECO:0000256" key="1">
    <source>
        <dbReference type="ARBA" id="ARBA00022516"/>
    </source>
</evidence>
<evidence type="ECO:0000256" key="5">
    <source>
        <dbReference type="ARBA" id="ARBA00023315"/>
    </source>
</evidence>
<evidence type="ECO:0000256" key="3">
    <source>
        <dbReference type="ARBA" id="ARBA00022679"/>
    </source>
</evidence>
<evidence type="ECO:0000259" key="6">
    <source>
        <dbReference type="Pfam" id="PF13720"/>
    </source>
</evidence>
<keyword evidence="5" id="KW-0012">Acyltransferase</keyword>
<dbReference type="GO" id="GO:0016020">
    <property type="term" value="C:membrane"/>
    <property type="evidence" value="ECO:0007669"/>
    <property type="project" value="GOC"/>
</dbReference>
<evidence type="ECO:0000256" key="4">
    <source>
        <dbReference type="ARBA" id="ARBA00023098"/>
    </source>
</evidence>
<sequence>IGDNNLFMAFVHIAHDCVVGDHVTMANLASLCGHVVVEDRAALGGMAGIHQHVVIGTMGFVAGCSKVVKDALPYMIVDGNPARCPGLNIVGLTRNGVSESSRRALKDAYRVLCRSSLNIAQAIEKVEEEVENCSEVAHLVEFVRASQRGITK</sequence>
<dbReference type="InterPro" id="IPR011004">
    <property type="entry name" value="Trimer_LpxA-like_sf"/>
</dbReference>
<dbReference type="PANTHER" id="PTHR43480:SF1">
    <property type="entry name" value="ACYL-[ACYL-CARRIER-PROTEIN]--UDP-N-ACETYLGLUCOSAMINE O-ACYLTRANSFERASE, MITOCHONDRIAL-RELATED"/>
    <property type="match status" value="1"/>
</dbReference>
<comment type="caution">
    <text evidence="7">The sequence shown here is derived from an EMBL/GenBank/DDBJ whole genome shotgun (WGS) entry which is preliminary data.</text>
</comment>
<feature type="non-terminal residue" evidence="7">
    <location>
        <position position="1"/>
    </location>
</feature>
<dbReference type="InterPro" id="IPR001451">
    <property type="entry name" value="Hexapep"/>
</dbReference>
<feature type="domain" description="UDP N-acetylglucosamine O-acyltransferase C-terminal" evidence="6">
    <location>
        <begin position="70"/>
        <end position="150"/>
    </location>
</feature>
<dbReference type="GO" id="GO:0008780">
    <property type="term" value="F:acyl-[acyl-carrier-protein]-UDP-N-acetylglucosamine O-acyltransferase activity"/>
    <property type="evidence" value="ECO:0007669"/>
    <property type="project" value="InterPro"/>
</dbReference>
<protein>
    <recommendedName>
        <fullName evidence="6">UDP N-acetylglucosamine O-acyltransferase C-terminal domain-containing protein</fullName>
    </recommendedName>
</protein>
<dbReference type="Gene3D" id="1.20.1180.10">
    <property type="entry name" value="Udp N-acetylglucosamine O-acyltransferase, C-terminal domain"/>
    <property type="match status" value="1"/>
</dbReference>
<dbReference type="Pfam" id="PF00132">
    <property type="entry name" value="Hexapep"/>
    <property type="match status" value="1"/>
</dbReference>
<dbReference type="GO" id="GO:0009245">
    <property type="term" value="P:lipid A biosynthetic process"/>
    <property type="evidence" value="ECO:0007669"/>
    <property type="project" value="UniProtKB-KW"/>
</dbReference>
<keyword evidence="1" id="KW-0444">Lipid biosynthesis</keyword>
<organism evidence="7">
    <name type="scientific">marine sediment metagenome</name>
    <dbReference type="NCBI Taxonomy" id="412755"/>
    <lineage>
        <taxon>unclassified sequences</taxon>
        <taxon>metagenomes</taxon>
        <taxon>ecological metagenomes</taxon>
    </lineage>
</organism>
<dbReference type="InterPro" id="IPR029098">
    <property type="entry name" value="Acetyltransf_C"/>
</dbReference>
<keyword evidence="4" id="KW-0443">Lipid metabolism</keyword>
<reference evidence="7" key="1">
    <citation type="journal article" date="2014" name="Front. Microbiol.">
        <title>High frequency of phylogenetically diverse reductive dehalogenase-homologous genes in deep subseafloor sedimentary metagenomes.</title>
        <authorList>
            <person name="Kawai M."/>
            <person name="Futagami T."/>
            <person name="Toyoda A."/>
            <person name="Takaki Y."/>
            <person name="Nishi S."/>
            <person name="Hori S."/>
            <person name="Arai W."/>
            <person name="Tsubouchi T."/>
            <person name="Morono Y."/>
            <person name="Uchiyama I."/>
            <person name="Ito T."/>
            <person name="Fujiyama A."/>
            <person name="Inagaki F."/>
            <person name="Takami H."/>
        </authorList>
    </citation>
    <scope>NUCLEOTIDE SEQUENCE</scope>
    <source>
        <strain evidence="7">Expedition CK06-06</strain>
    </source>
</reference>
<dbReference type="InterPro" id="IPR037157">
    <property type="entry name" value="Acetyltransf_C_sf"/>
</dbReference>
<dbReference type="EMBL" id="BARW01019232">
    <property type="protein sequence ID" value="GAI92951.1"/>
    <property type="molecule type" value="Genomic_DNA"/>
</dbReference>
<evidence type="ECO:0000256" key="2">
    <source>
        <dbReference type="ARBA" id="ARBA00022556"/>
    </source>
</evidence>
<dbReference type="PANTHER" id="PTHR43480">
    <property type="entry name" value="ACYL-[ACYL-CARRIER-PROTEIN]--UDP-N-ACETYLGLUCOSAMINE O-ACYLTRANSFERASE"/>
    <property type="match status" value="1"/>
</dbReference>
<dbReference type="InterPro" id="IPR010137">
    <property type="entry name" value="Lipid_A_LpxA"/>
</dbReference>
<keyword evidence="3" id="KW-0808">Transferase</keyword>
<dbReference type="SUPFAM" id="SSF51161">
    <property type="entry name" value="Trimeric LpxA-like enzymes"/>
    <property type="match status" value="1"/>
</dbReference>